<evidence type="ECO:0000313" key="1">
    <source>
        <dbReference type="EMBL" id="GAE32498.1"/>
    </source>
</evidence>
<comment type="caution">
    <text evidence="1">The sequence shown here is derived from an EMBL/GenBank/DDBJ whole genome shotgun (WGS) entry which is preliminary data.</text>
</comment>
<dbReference type="EMBL" id="BAUU01000038">
    <property type="protein sequence ID" value="GAE32498.1"/>
    <property type="molecule type" value="Genomic_DNA"/>
</dbReference>
<dbReference type="RefSeq" id="WP_369384591.1">
    <property type="nucleotide sequence ID" value="NZ_BAUU01000038.1"/>
</dbReference>
<dbReference type="Pfam" id="PF18846">
    <property type="entry name" value="baeRF_family5"/>
    <property type="match status" value="1"/>
</dbReference>
<name>W4QLI7_9BACI</name>
<dbReference type="AlphaFoldDB" id="W4QLI7"/>
<protein>
    <submittedName>
        <fullName evidence="1">Uncharacterized protein</fullName>
    </submittedName>
</protein>
<keyword evidence="2" id="KW-1185">Reference proteome</keyword>
<sequence>MYLNTDRSDPDQQGGEWKIHLKNGLRNFESYLKQIDDQEEKRNYSIVKEKVEAYLKENEQSLAKSVVIFATADQSVWFAEKFQMPVQTEFEWSEVANTEQLRELNQTFPKTGVILTQKEQVKVLDAELGSLKQSHHFQLDLNTEDWREYVGPHESRATVGSGGKSTQQEQFRERFDANRYRWYKSLASIIDRMAKHAGWQHIYVVGDKEEANDLTKHMNKVITGVIHKNMLHHEEKRVIREVVL</sequence>
<dbReference type="InterPro" id="IPR040983">
    <property type="entry name" value="Bact_RF_family5"/>
</dbReference>
<evidence type="ECO:0000313" key="2">
    <source>
        <dbReference type="Proteomes" id="UP000018895"/>
    </source>
</evidence>
<gene>
    <name evidence="1" type="ORF">JCM9152_4035</name>
</gene>
<proteinExistence type="predicted"/>
<organism evidence="1 2">
    <name type="scientific">Halalkalibacter hemicellulosilyticusJCM 9152</name>
    <dbReference type="NCBI Taxonomy" id="1236971"/>
    <lineage>
        <taxon>Bacteria</taxon>
        <taxon>Bacillati</taxon>
        <taxon>Bacillota</taxon>
        <taxon>Bacilli</taxon>
        <taxon>Bacillales</taxon>
        <taxon>Bacillaceae</taxon>
        <taxon>Halalkalibacter</taxon>
    </lineage>
</organism>
<dbReference type="Proteomes" id="UP000018895">
    <property type="component" value="Unassembled WGS sequence"/>
</dbReference>
<dbReference type="STRING" id="1236971.JCM9152_4035"/>
<reference evidence="1" key="1">
    <citation type="journal article" date="2014" name="Genome Announc.">
        <title>Draft Genome Sequences of Three Alkaliphilic Bacillus Strains, Bacillus wakoensis JCM 9140T, Bacillus akibai JCM 9157T, and Bacillus hemicellulosilyticus JCM 9152T.</title>
        <authorList>
            <person name="Yuki M."/>
            <person name="Oshima K."/>
            <person name="Suda W."/>
            <person name="Oshida Y."/>
            <person name="Kitamura K."/>
            <person name="Iida T."/>
            <person name="Hattori M."/>
            <person name="Ohkuma M."/>
        </authorList>
    </citation>
    <scope>NUCLEOTIDE SEQUENCE [LARGE SCALE GENOMIC DNA]</scope>
    <source>
        <strain evidence="1">JCM 9152</strain>
    </source>
</reference>
<accession>W4QLI7</accession>